<organism evidence="1 2">
    <name type="scientific">Solanum verrucosum</name>
    <dbReference type="NCBI Taxonomy" id="315347"/>
    <lineage>
        <taxon>Eukaryota</taxon>
        <taxon>Viridiplantae</taxon>
        <taxon>Streptophyta</taxon>
        <taxon>Embryophyta</taxon>
        <taxon>Tracheophyta</taxon>
        <taxon>Spermatophyta</taxon>
        <taxon>Magnoliopsida</taxon>
        <taxon>eudicotyledons</taxon>
        <taxon>Gunneridae</taxon>
        <taxon>Pentapetalae</taxon>
        <taxon>asterids</taxon>
        <taxon>lamiids</taxon>
        <taxon>Solanales</taxon>
        <taxon>Solanaceae</taxon>
        <taxon>Solanoideae</taxon>
        <taxon>Solaneae</taxon>
        <taxon>Solanum</taxon>
    </lineage>
</organism>
<gene>
    <name evidence="1" type="ORF">MTR67_027311</name>
</gene>
<proteinExistence type="predicted"/>
<accession>A0AAF0R8X3</accession>
<dbReference type="Proteomes" id="UP001234989">
    <property type="component" value="Chromosome 6"/>
</dbReference>
<dbReference type="EMBL" id="CP133617">
    <property type="protein sequence ID" value="WMV33926.1"/>
    <property type="molecule type" value="Genomic_DNA"/>
</dbReference>
<protein>
    <submittedName>
        <fullName evidence="1">Uncharacterized protein</fullName>
    </submittedName>
</protein>
<sequence>PDLAFTVQVLSQFTHCLKQSHLEATLRVVRYIKEAPGSRLLMPADQIAQLTAYCDSYRRACVETRRSVTGYLVKFGGALVSWKSKKQETVSRNSVEVEFRSMAACAAEITWLIGLYKKLGVCVNLHVHMMCDRKVVIQIDANPIFHERTKHIDIDCHFVRERTCQGMLKTEHINTKHQRADLLTKGLGKITQLADEQDWNG</sequence>
<evidence type="ECO:0000313" key="1">
    <source>
        <dbReference type="EMBL" id="WMV33926.1"/>
    </source>
</evidence>
<dbReference type="CDD" id="cd09272">
    <property type="entry name" value="RNase_HI_RT_Ty1"/>
    <property type="match status" value="1"/>
</dbReference>
<dbReference type="SUPFAM" id="SSF56672">
    <property type="entry name" value="DNA/RNA polymerases"/>
    <property type="match status" value="1"/>
</dbReference>
<dbReference type="PANTHER" id="PTHR11439">
    <property type="entry name" value="GAG-POL-RELATED RETROTRANSPOSON"/>
    <property type="match status" value="1"/>
</dbReference>
<feature type="non-terminal residue" evidence="1">
    <location>
        <position position="1"/>
    </location>
</feature>
<dbReference type="InterPro" id="IPR043502">
    <property type="entry name" value="DNA/RNA_pol_sf"/>
</dbReference>
<dbReference type="AlphaFoldDB" id="A0AAF0R8X3"/>
<evidence type="ECO:0000313" key="2">
    <source>
        <dbReference type="Proteomes" id="UP001234989"/>
    </source>
</evidence>
<reference evidence="1" key="1">
    <citation type="submission" date="2023-08" db="EMBL/GenBank/DDBJ databases">
        <title>A de novo genome assembly of Solanum verrucosum Schlechtendal, a Mexican diploid species geographically isolated from the other diploid A-genome species in potato relatives.</title>
        <authorList>
            <person name="Hosaka K."/>
        </authorList>
    </citation>
    <scope>NUCLEOTIDE SEQUENCE</scope>
    <source>
        <tissue evidence="1">Young leaves</tissue>
    </source>
</reference>
<name>A0AAF0R8X3_SOLVR</name>
<dbReference type="PANTHER" id="PTHR11439:SF514">
    <property type="entry name" value="GAG-PRE-INTEGRASE DOMAIN-CONTAINING PROTEIN"/>
    <property type="match status" value="1"/>
</dbReference>
<keyword evidence="2" id="KW-1185">Reference proteome</keyword>